<evidence type="ECO:0000259" key="5">
    <source>
        <dbReference type="Pfam" id="PF18073"/>
    </source>
</evidence>
<comment type="subcellular location">
    <subcellularLocation>
        <location evidence="4">Cell inner membrane</location>
        <topology evidence="4">Single-pass membrane protein</topology>
        <orientation evidence="4">Cytoplasmic side</orientation>
    </subcellularLocation>
</comment>
<keyword evidence="4" id="KW-0812">Transmembrane</keyword>
<dbReference type="InterPro" id="IPR051012">
    <property type="entry name" value="CellSynth/LPSAsmb/PSIAsmb"/>
</dbReference>
<dbReference type="Pfam" id="PF13176">
    <property type="entry name" value="TPR_7"/>
    <property type="match status" value="1"/>
</dbReference>
<dbReference type="PANTHER" id="PTHR45586:SF1">
    <property type="entry name" value="LIPOPOLYSACCHARIDE ASSEMBLY PROTEIN B"/>
    <property type="match status" value="1"/>
</dbReference>
<dbReference type="InterPro" id="IPR041166">
    <property type="entry name" value="Rubredoxin_2"/>
</dbReference>
<keyword evidence="4" id="KW-0997">Cell inner membrane</keyword>
<dbReference type="PANTHER" id="PTHR45586">
    <property type="entry name" value="TPR REPEAT-CONTAINING PROTEIN PA4667"/>
    <property type="match status" value="1"/>
</dbReference>
<dbReference type="RefSeq" id="WP_348758241.1">
    <property type="nucleotide sequence ID" value="NZ_OZ026884.1"/>
</dbReference>
<feature type="binding site" evidence="4">
    <location>
        <position position="380"/>
    </location>
    <ligand>
        <name>Fe cation</name>
        <dbReference type="ChEBI" id="CHEBI:24875"/>
    </ligand>
</feature>
<name>A0ABP1CC03_9GAMM</name>
<feature type="binding site" evidence="4">
    <location>
        <position position="377"/>
    </location>
    <ligand>
        <name>Fe cation</name>
        <dbReference type="ChEBI" id="CHEBI:24875"/>
    </ligand>
</feature>
<keyword evidence="4" id="KW-1003">Cell membrane</keyword>
<keyword evidence="3 4" id="KW-0802">TPR repeat</keyword>
<keyword evidence="2 4" id="KW-0677">Repeat</keyword>
<dbReference type="Proteomes" id="UP001497493">
    <property type="component" value="Chromosome"/>
</dbReference>
<accession>A0ABP1CC03</accession>
<feature type="domain" description="LapB rubredoxin metal binding" evidence="5">
    <location>
        <begin position="361"/>
        <end position="388"/>
    </location>
</feature>
<proteinExistence type="inferred from homology"/>
<dbReference type="HAMAP" id="MF_00994">
    <property type="entry name" value="LPS_assembly_LapB"/>
    <property type="match status" value="1"/>
</dbReference>
<evidence type="ECO:0000313" key="6">
    <source>
        <dbReference type="EMBL" id="CAL1241748.1"/>
    </source>
</evidence>
<dbReference type="InterPro" id="IPR019734">
    <property type="entry name" value="TPR_rpt"/>
</dbReference>
<keyword evidence="4" id="KW-0408">Iron</keyword>
<evidence type="ECO:0000256" key="1">
    <source>
        <dbReference type="ARBA" id="ARBA00022723"/>
    </source>
</evidence>
<keyword evidence="1 4" id="KW-0479">Metal-binding</keyword>
<feature type="binding site" evidence="4">
    <location>
        <position position="363"/>
    </location>
    <ligand>
        <name>Fe cation</name>
        <dbReference type="ChEBI" id="CHEBI:24875"/>
    </ligand>
</feature>
<evidence type="ECO:0000256" key="2">
    <source>
        <dbReference type="ARBA" id="ARBA00022737"/>
    </source>
</evidence>
<keyword evidence="4" id="KW-1133">Transmembrane helix</keyword>
<organism evidence="6 7">
    <name type="scientific">Candidatus Methylocalor cossyra</name>
    <dbReference type="NCBI Taxonomy" id="3108543"/>
    <lineage>
        <taxon>Bacteria</taxon>
        <taxon>Pseudomonadati</taxon>
        <taxon>Pseudomonadota</taxon>
        <taxon>Gammaproteobacteria</taxon>
        <taxon>Methylococcales</taxon>
        <taxon>Methylococcaceae</taxon>
        <taxon>Candidatus Methylocalor</taxon>
    </lineage>
</organism>
<reference evidence="6 7" key="1">
    <citation type="submission" date="2024-04" db="EMBL/GenBank/DDBJ databases">
        <authorList>
            <person name="Cremers G."/>
        </authorList>
    </citation>
    <scope>NUCLEOTIDE SEQUENCE [LARGE SCALE GENOMIC DNA]</scope>
    <source>
        <strain evidence="6">MeCH1-AG</strain>
    </source>
</reference>
<dbReference type="InterPro" id="IPR030865">
    <property type="entry name" value="LapB"/>
</dbReference>
<dbReference type="NCBIfam" id="NF008757">
    <property type="entry name" value="PRK11788.1-5"/>
    <property type="match status" value="1"/>
</dbReference>
<dbReference type="InterPro" id="IPR011990">
    <property type="entry name" value="TPR-like_helical_dom_sf"/>
</dbReference>
<comment type="function">
    <text evidence="4">Modulates cellular lipopolysaccharide (LPS) levels by regulating LpxC, which is involved in lipid A biosynthesis. May act by modulating the proteolytic activity of FtsH towards LpxC. May also coordinate assembly of proteins involved in LPS synthesis at the plasma membrane.</text>
</comment>
<keyword evidence="4" id="KW-0472">Membrane</keyword>
<evidence type="ECO:0000256" key="3">
    <source>
        <dbReference type="ARBA" id="ARBA00022803"/>
    </source>
</evidence>
<dbReference type="Gene3D" id="1.25.40.10">
    <property type="entry name" value="Tetratricopeptide repeat domain"/>
    <property type="match status" value="2"/>
</dbReference>
<feature type="topological domain" description="Cytoplasmic" evidence="4">
    <location>
        <begin position="21"/>
        <end position="390"/>
    </location>
</feature>
<feature type="binding site" evidence="4">
    <location>
        <position position="366"/>
    </location>
    <ligand>
        <name>Fe cation</name>
        <dbReference type="ChEBI" id="CHEBI:24875"/>
    </ligand>
</feature>
<dbReference type="SMART" id="SM00028">
    <property type="entry name" value="TPR"/>
    <property type="match status" value="3"/>
</dbReference>
<gene>
    <name evidence="4 6" type="primary">lapB</name>
    <name evidence="6" type="ORF">MECH1_V1_2972</name>
</gene>
<dbReference type="Pfam" id="PF18073">
    <property type="entry name" value="Zn_ribbon_LapB"/>
    <property type="match status" value="1"/>
</dbReference>
<dbReference type="SUPFAM" id="SSF48452">
    <property type="entry name" value="TPR-like"/>
    <property type="match status" value="1"/>
</dbReference>
<comment type="similarity">
    <text evidence="4">Belongs to the LapB family.</text>
</comment>
<dbReference type="EMBL" id="OZ026884">
    <property type="protein sequence ID" value="CAL1241748.1"/>
    <property type="molecule type" value="Genomic_DNA"/>
</dbReference>
<sequence length="390" mass="44117">MQELVSLLLPIAAASGWYAAKRHYTRKYLLDHDRSLGRTHYRGLNYLLDDPRDKAIGVFARWLPEQDYETLETHIALGNLFRRQGQLEKAIEIHESLVNEPGLSEPQRNRVRYELGMDYMRAGLFDRAEAIFLDLSHKDTHRKPALEQLLHIYQQEKEWAKAAACTRQLLSFANTPRGENVAQFLCEMAEEALQLGRQQQALEHVAEALREDPGCVRATLIKARLALANGAYDEALHTLRRVETQNPAYLSEIVQPIVVCYEHLADGQSLGDYLEYLYRTYGLLEAAVKFAERLRNTSGATAAAGYLMRVLEAKPSLQTLSRVIDLLTLPEGTDRIPELKGVGIGRIGLAARRLLADTPRYRCAVCDFSGVVLHWRCPACQFWGTIAPAF</sequence>
<keyword evidence="7" id="KW-1185">Reference proteome</keyword>
<evidence type="ECO:0000313" key="7">
    <source>
        <dbReference type="Proteomes" id="UP001497493"/>
    </source>
</evidence>
<protein>
    <recommendedName>
        <fullName evidence="4">Lipopolysaccharide assembly protein B</fullName>
    </recommendedName>
</protein>
<dbReference type="Pfam" id="PF13432">
    <property type="entry name" value="TPR_16"/>
    <property type="match status" value="1"/>
</dbReference>
<evidence type="ECO:0000256" key="4">
    <source>
        <dbReference type="HAMAP-Rule" id="MF_00994"/>
    </source>
</evidence>